<evidence type="ECO:0000313" key="2">
    <source>
        <dbReference type="Proteomes" id="UP000604825"/>
    </source>
</evidence>
<dbReference type="OrthoDB" id="686061at2759"/>
<dbReference type="AlphaFoldDB" id="A0A811N143"/>
<accession>A0A811N143</accession>
<comment type="caution">
    <text evidence="1">The sequence shown here is derived from an EMBL/GenBank/DDBJ whole genome shotgun (WGS) entry which is preliminary data.</text>
</comment>
<evidence type="ECO:0000313" key="1">
    <source>
        <dbReference type="EMBL" id="CAD6214236.1"/>
    </source>
</evidence>
<proteinExistence type="predicted"/>
<keyword evidence="2" id="KW-1185">Reference proteome</keyword>
<organism evidence="1 2">
    <name type="scientific">Miscanthus lutarioriparius</name>
    <dbReference type="NCBI Taxonomy" id="422564"/>
    <lineage>
        <taxon>Eukaryota</taxon>
        <taxon>Viridiplantae</taxon>
        <taxon>Streptophyta</taxon>
        <taxon>Embryophyta</taxon>
        <taxon>Tracheophyta</taxon>
        <taxon>Spermatophyta</taxon>
        <taxon>Magnoliopsida</taxon>
        <taxon>Liliopsida</taxon>
        <taxon>Poales</taxon>
        <taxon>Poaceae</taxon>
        <taxon>PACMAD clade</taxon>
        <taxon>Panicoideae</taxon>
        <taxon>Andropogonodae</taxon>
        <taxon>Andropogoneae</taxon>
        <taxon>Saccharinae</taxon>
        <taxon>Miscanthus</taxon>
    </lineage>
</organism>
<name>A0A811N143_9POAL</name>
<reference evidence="1" key="1">
    <citation type="submission" date="2020-10" db="EMBL/GenBank/DDBJ databases">
        <authorList>
            <person name="Han B."/>
            <person name="Lu T."/>
            <person name="Zhao Q."/>
            <person name="Huang X."/>
            <person name="Zhao Y."/>
        </authorList>
    </citation>
    <scope>NUCLEOTIDE SEQUENCE</scope>
</reference>
<sequence length="235" mass="24714">MARAPVLAVGGVGGVRSATSARIDGFVLGDVLLGGICSAGSPCAGRDAGGDEEQPGPSHPVHAAAAVMGKRSYESDYESVRNTHISENKARMEMLGLSRTKEELNLMTPPPARRPYTYKQYATGPPRRSPRLNGLAVQHKALPLRGHLGKATPMLVDYDSDAPAVVGGEMAPAPQDNGGEEMGAVYEPVHGETATSVKSCCADDCKSVRGTRPEPAVHRHDAHLIYHQASALISS</sequence>
<dbReference type="EMBL" id="CAJGYO010000002">
    <property type="protein sequence ID" value="CAD6214236.1"/>
    <property type="molecule type" value="Genomic_DNA"/>
</dbReference>
<protein>
    <submittedName>
        <fullName evidence="1">Uncharacterized protein</fullName>
    </submittedName>
</protein>
<gene>
    <name evidence="1" type="ORF">NCGR_LOCUS9677</name>
</gene>
<dbReference type="Proteomes" id="UP000604825">
    <property type="component" value="Unassembled WGS sequence"/>
</dbReference>